<dbReference type="WBParaSite" id="ACRNAN_Path_117.g422.t2">
    <property type="protein sequence ID" value="ACRNAN_Path_117.g422.t2"/>
    <property type="gene ID" value="ACRNAN_Path_117.g422"/>
</dbReference>
<protein>
    <submittedName>
        <fullName evidence="9">Uncharacterized protein</fullName>
    </submittedName>
</protein>
<name>A0A914BWL9_9BILA</name>
<evidence type="ECO:0000313" key="8">
    <source>
        <dbReference type="Proteomes" id="UP000887540"/>
    </source>
</evidence>
<keyword evidence="3" id="KW-0539">Nucleus</keyword>
<feature type="compositionally biased region" description="Low complexity" evidence="5">
    <location>
        <begin position="827"/>
        <end position="844"/>
    </location>
</feature>
<feature type="compositionally biased region" description="Acidic residues" evidence="5">
    <location>
        <begin position="153"/>
        <end position="174"/>
    </location>
</feature>
<reference evidence="9" key="1">
    <citation type="submission" date="2022-11" db="UniProtKB">
        <authorList>
            <consortium name="WormBaseParasite"/>
        </authorList>
    </citation>
    <scope>IDENTIFICATION</scope>
</reference>
<dbReference type="Gene3D" id="3.30.70.330">
    <property type="match status" value="1"/>
</dbReference>
<evidence type="ECO:0000256" key="3">
    <source>
        <dbReference type="ARBA" id="ARBA00023242"/>
    </source>
</evidence>
<dbReference type="GO" id="GO:0005634">
    <property type="term" value="C:nucleus"/>
    <property type="evidence" value="ECO:0007669"/>
    <property type="project" value="UniProtKB-SubCell"/>
</dbReference>
<feature type="compositionally biased region" description="Low complexity" evidence="5">
    <location>
        <begin position="761"/>
        <end position="771"/>
    </location>
</feature>
<accession>A0A914BWL9</accession>
<feature type="compositionally biased region" description="Polar residues" evidence="5">
    <location>
        <begin position="192"/>
        <end position="209"/>
    </location>
</feature>
<evidence type="ECO:0000256" key="1">
    <source>
        <dbReference type="ARBA" id="ARBA00004123"/>
    </source>
</evidence>
<dbReference type="SMART" id="SM00360">
    <property type="entry name" value="RRM"/>
    <property type="match status" value="1"/>
</dbReference>
<dbReference type="PANTHER" id="PTHR15683:SF8">
    <property type="entry name" value="SCAFFOLD ATTACHMENT FACTOR B, ISOFORM B"/>
    <property type="match status" value="1"/>
</dbReference>
<dbReference type="InterPro" id="IPR012677">
    <property type="entry name" value="Nucleotide-bd_a/b_plait_sf"/>
</dbReference>
<dbReference type="CDD" id="cd12417">
    <property type="entry name" value="RRM_SAFB_like"/>
    <property type="match status" value="1"/>
</dbReference>
<dbReference type="Gene3D" id="1.10.720.30">
    <property type="entry name" value="SAP domain"/>
    <property type="match status" value="1"/>
</dbReference>
<sequence length="962" mass="107817">MTTETKKTLAELKVAELKNELEKRGLDKNGVKVTLSERLEKALTAEGHDAKTYLFTISQDGLPSPSPKLAKKIDLAKPEETGAPPIELAQNRGDSTQNLTQKQGNESPTIVTSAAMFPEETIDEEQVEDQNPDEHKLVIVSDNDDLAQEIVENESEMIEVEECQDPEETMETDEVSQGLIEEAQKVPDTPEAQLSNPLPNENGAQQQPVSEELVVQMDTIASAKEEQADDEQIEIPNLENEPHKEESQKAQENVEHEELDYEPNEQTEQEKKAETVHEEAESEDQNVEDGSVATVVSSKPVTTEIGDKKDCSLWIRGLPNSIKAADLKAAFSKYGKVITSKIFTTKNKQAPTCFGYITMSDAASAKLCMQNLHRTNLKGRIINIEPAEKMFPSKTPAKIIKENKAEASTSSAVKQETSVKADVKKEATDSKNVTKTDRKPITHKPDSRSIAASRAARDRAIIRKEAFSRRREELRSRRPVLTSRRGLTTSSRSIVRRMITSRLVVTRRAERERLGGYRRELPSLMEYRPSSAYRPSGSSSLAYRVSRSARETRRARTPPRYASDRAVEKARVERDRMRDMMNRREEEHRKREEELRLERERERIRFEREKLEREKLELQQLKQLAALATQAPYVPIQTVPQPLMAIPSGGGSRDRERERATKKVEPSRRSGPTVSTSRRSRSPMIRHRSPSGTRGRGTTNRGRASSIRGRGGPTSAPRYSRPEPKRSEPSVAEKYAAYEREQTRQMYPDPRDVRPKSPPRYTSASYASRGSTGRGGSQRNDPRGGYDTRRIEPARGPERTHSRDTRDRHAYDSRTAPPAPSHYSTTSRSDPYASSRSSAYTSSREAPFSHPDPYSSATKAAPGYTDRYRNDSLPATYRDTQNYNASSSRGGNETWANRGSTWADAAAGGSSNYAGNSSSSPWASGRSDTWQQPNYGSSSSQNVPSRGYDPYALKSSSSSRRY</sequence>
<dbReference type="Proteomes" id="UP000887540">
    <property type="component" value="Unplaced"/>
</dbReference>
<feature type="compositionally biased region" description="Basic and acidic residues" evidence="5">
    <location>
        <begin position="652"/>
        <end position="668"/>
    </location>
</feature>
<feature type="compositionally biased region" description="Polar residues" evidence="5">
    <location>
        <begin position="878"/>
        <end position="900"/>
    </location>
</feature>
<feature type="compositionally biased region" description="Polar residues" evidence="5">
    <location>
        <begin position="92"/>
        <end position="109"/>
    </location>
</feature>
<evidence type="ECO:0000256" key="2">
    <source>
        <dbReference type="ARBA" id="ARBA00022884"/>
    </source>
</evidence>
<dbReference type="GO" id="GO:0050684">
    <property type="term" value="P:regulation of mRNA processing"/>
    <property type="evidence" value="ECO:0007669"/>
    <property type="project" value="TreeGrafter"/>
</dbReference>
<feature type="compositionally biased region" description="Basic residues" evidence="5">
    <location>
        <begin position="678"/>
        <end position="689"/>
    </location>
</feature>
<dbReference type="InterPro" id="IPR036361">
    <property type="entry name" value="SAP_dom_sf"/>
</dbReference>
<keyword evidence="8" id="KW-1185">Reference proteome</keyword>
<dbReference type="PROSITE" id="PS50800">
    <property type="entry name" value="SAP"/>
    <property type="match status" value="1"/>
</dbReference>
<evidence type="ECO:0000256" key="5">
    <source>
        <dbReference type="SAM" id="MobiDB-lite"/>
    </source>
</evidence>
<evidence type="ECO:0000259" key="6">
    <source>
        <dbReference type="PROSITE" id="PS50102"/>
    </source>
</evidence>
<dbReference type="GO" id="GO:0006357">
    <property type="term" value="P:regulation of transcription by RNA polymerase II"/>
    <property type="evidence" value="ECO:0007669"/>
    <property type="project" value="TreeGrafter"/>
</dbReference>
<proteinExistence type="predicted"/>
<comment type="subcellular location">
    <subcellularLocation>
        <location evidence="1">Nucleus</location>
    </subcellularLocation>
</comment>
<dbReference type="InterPro" id="IPR000504">
    <property type="entry name" value="RRM_dom"/>
</dbReference>
<feature type="domain" description="SAP" evidence="7">
    <location>
        <begin position="9"/>
        <end position="43"/>
    </location>
</feature>
<feature type="region of interest" description="Disordered" evidence="5">
    <location>
        <begin position="423"/>
        <end position="455"/>
    </location>
</feature>
<dbReference type="PROSITE" id="PS50102">
    <property type="entry name" value="RRM"/>
    <property type="match status" value="1"/>
</dbReference>
<feature type="compositionally biased region" description="Low complexity" evidence="5">
    <location>
        <begin position="690"/>
        <end position="708"/>
    </location>
</feature>
<evidence type="ECO:0000256" key="4">
    <source>
        <dbReference type="PROSITE-ProRule" id="PRU00176"/>
    </source>
</evidence>
<dbReference type="Pfam" id="PF00076">
    <property type="entry name" value="RRM_1"/>
    <property type="match status" value="1"/>
</dbReference>
<dbReference type="GO" id="GO:0003723">
    <property type="term" value="F:RNA binding"/>
    <property type="evidence" value="ECO:0007669"/>
    <property type="project" value="UniProtKB-UniRule"/>
</dbReference>
<feature type="compositionally biased region" description="Low complexity" evidence="5">
    <location>
        <begin position="905"/>
        <end position="920"/>
    </location>
</feature>
<dbReference type="SMART" id="SM00513">
    <property type="entry name" value="SAP"/>
    <property type="match status" value="1"/>
</dbReference>
<evidence type="ECO:0000313" key="9">
    <source>
        <dbReference type="WBParaSite" id="ACRNAN_Path_117.g422.t2"/>
    </source>
</evidence>
<dbReference type="SUPFAM" id="SSF54928">
    <property type="entry name" value="RNA-binding domain, RBD"/>
    <property type="match status" value="1"/>
</dbReference>
<dbReference type="PANTHER" id="PTHR15683">
    <property type="entry name" value="SCAFFOLD ATTACHMENT FACTOR B-RELATED"/>
    <property type="match status" value="1"/>
</dbReference>
<feature type="compositionally biased region" description="Basic and acidic residues" evidence="5">
    <location>
        <begin position="780"/>
        <end position="812"/>
    </location>
</feature>
<feature type="region of interest" description="Disordered" evidence="5">
    <location>
        <begin position="641"/>
        <end position="962"/>
    </location>
</feature>
<dbReference type="GO" id="GO:0043565">
    <property type="term" value="F:sequence-specific DNA binding"/>
    <property type="evidence" value="ECO:0007669"/>
    <property type="project" value="TreeGrafter"/>
</dbReference>
<feature type="compositionally biased region" description="Basic and acidic residues" evidence="5">
    <location>
        <begin position="240"/>
        <end position="256"/>
    </location>
</feature>
<dbReference type="InterPro" id="IPR051738">
    <property type="entry name" value="SAF_Modulators"/>
</dbReference>
<feature type="compositionally biased region" description="Basic and acidic residues" evidence="5">
    <location>
        <begin position="423"/>
        <end position="447"/>
    </location>
</feature>
<keyword evidence="2 4" id="KW-0694">RNA-binding</keyword>
<feature type="region of interest" description="Disordered" evidence="5">
    <location>
        <begin position="153"/>
        <end position="295"/>
    </location>
</feature>
<feature type="compositionally biased region" description="Basic and acidic residues" evidence="5">
    <location>
        <begin position="736"/>
        <end position="755"/>
    </location>
</feature>
<feature type="compositionally biased region" description="Acidic residues" evidence="5">
    <location>
        <begin position="257"/>
        <end position="267"/>
    </location>
</feature>
<feature type="compositionally biased region" description="Basic and acidic residues" evidence="5">
    <location>
        <begin position="268"/>
        <end position="279"/>
    </location>
</feature>
<feature type="region of interest" description="Disordered" evidence="5">
    <location>
        <begin position="544"/>
        <end position="569"/>
    </location>
</feature>
<dbReference type="InterPro" id="IPR035979">
    <property type="entry name" value="RBD_domain_sf"/>
</dbReference>
<dbReference type="AlphaFoldDB" id="A0A914BWL9"/>
<evidence type="ECO:0000259" key="7">
    <source>
        <dbReference type="PROSITE" id="PS50800"/>
    </source>
</evidence>
<feature type="compositionally biased region" description="Polar residues" evidence="5">
    <location>
        <begin position="926"/>
        <end position="944"/>
    </location>
</feature>
<dbReference type="SUPFAM" id="SSF68906">
    <property type="entry name" value="SAP domain"/>
    <property type="match status" value="1"/>
</dbReference>
<feature type="domain" description="RRM" evidence="6">
    <location>
        <begin position="311"/>
        <end position="389"/>
    </location>
</feature>
<dbReference type="InterPro" id="IPR003034">
    <property type="entry name" value="SAP_dom"/>
</dbReference>
<feature type="region of interest" description="Disordered" evidence="5">
    <location>
        <begin position="77"/>
        <end position="109"/>
    </location>
</feature>
<organism evidence="8 9">
    <name type="scientific">Acrobeloides nanus</name>
    <dbReference type="NCBI Taxonomy" id="290746"/>
    <lineage>
        <taxon>Eukaryota</taxon>
        <taxon>Metazoa</taxon>
        <taxon>Ecdysozoa</taxon>
        <taxon>Nematoda</taxon>
        <taxon>Chromadorea</taxon>
        <taxon>Rhabditida</taxon>
        <taxon>Tylenchina</taxon>
        <taxon>Cephalobomorpha</taxon>
        <taxon>Cephaloboidea</taxon>
        <taxon>Cephalobidae</taxon>
        <taxon>Acrobeloides</taxon>
    </lineage>
</organism>
<dbReference type="Pfam" id="PF02037">
    <property type="entry name" value="SAP"/>
    <property type="match status" value="1"/>
</dbReference>